<evidence type="ECO:0000256" key="6">
    <source>
        <dbReference type="ARBA" id="ARBA00023136"/>
    </source>
</evidence>
<accession>J3NW93</accession>
<dbReference type="EnsemblFungi" id="EJT75625">
    <property type="protein sequence ID" value="EJT75625"/>
    <property type="gene ID" value="GGTG_05558"/>
</dbReference>
<feature type="transmembrane region" description="Helical" evidence="8">
    <location>
        <begin position="157"/>
        <end position="181"/>
    </location>
</feature>
<dbReference type="Gene3D" id="1.20.1250.20">
    <property type="entry name" value="MFS general substrate transporter like domains"/>
    <property type="match status" value="1"/>
</dbReference>
<reference evidence="11" key="4">
    <citation type="journal article" date="2015" name="G3 (Bethesda)">
        <title>Genome sequences of three phytopathogenic species of the Magnaporthaceae family of fungi.</title>
        <authorList>
            <person name="Okagaki L.H."/>
            <person name="Nunes C.C."/>
            <person name="Sailsbery J."/>
            <person name="Clay B."/>
            <person name="Brown D."/>
            <person name="John T."/>
            <person name="Oh Y."/>
            <person name="Young N."/>
            <person name="Fitzgerald M."/>
            <person name="Haas B.J."/>
            <person name="Zeng Q."/>
            <person name="Young S."/>
            <person name="Adiconis X."/>
            <person name="Fan L."/>
            <person name="Levin J.Z."/>
            <person name="Mitchell T.K."/>
            <person name="Okubara P.A."/>
            <person name="Farman M.L."/>
            <person name="Kohn L.M."/>
            <person name="Birren B."/>
            <person name="Ma L.-J."/>
            <person name="Dean R.A."/>
        </authorList>
    </citation>
    <scope>NUCLEOTIDE SEQUENCE</scope>
    <source>
        <strain evidence="11">R3-111a-1</strain>
    </source>
</reference>
<evidence type="ECO:0000256" key="4">
    <source>
        <dbReference type="ARBA" id="ARBA00022692"/>
    </source>
</evidence>
<evidence type="ECO:0000256" key="1">
    <source>
        <dbReference type="ARBA" id="ARBA00004141"/>
    </source>
</evidence>
<reference evidence="10" key="2">
    <citation type="submission" date="2010-07" db="EMBL/GenBank/DDBJ databases">
        <authorList>
            <consortium name="The Broad Institute Genome Sequencing Platform"/>
            <consortium name="Broad Institute Genome Sequencing Center for Infectious Disease"/>
            <person name="Ma L.-J."/>
            <person name="Dead R."/>
            <person name="Young S."/>
            <person name="Zeng Q."/>
            <person name="Koehrsen M."/>
            <person name="Alvarado L."/>
            <person name="Berlin A."/>
            <person name="Chapman S.B."/>
            <person name="Chen Z."/>
            <person name="Freedman E."/>
            <person name="Gellesch M."/>
            <person name="Goldberg J."/>
            <person name="Griggs A."/>
            <person name="Gujja S."/>
            <person name="Heilman E.R."/>
            <person name="Heiman D."/>
            <person name="Hepburn T."/>
            <person name="Howarth C."/>
            <person name="Jen D."/>
            <person name="Larson L."/>
            <person name="Mehta T."/>
            <person name="Neiman D."/>
            <person name="Pearson M."/>
            <person name="Roberts A."/>
            <person name="Saif S."/>
            <person name="Shea T."/>
            <person name="Shenoy N."/>
            <person name="Sisk P."/>
            <person name="Stolte C."/>
            <person name="Sykes S."/>
            <person name="Walk T."/>
            <person name="White J."/>
            <person name="Yandava C."/>
            <person name="Haas B."/>
            <person name="Nusbaum C."/>
            <person name="Birren B."/>
        </authorList>
    </citation>
    <scope>NUCLEOTIDE SEQUENCE</scope>
    <source>
        <strain evidence="10">R3-111a-1</strain>
    </source>
</reference>
<dbReference type="VEuPathDB" id="FungiDB:GGTG_05558"/>
<name>J3NW93_GAET3</name>
<comment type="similarity">
    <text evidence="2">Belongs to the major facilitator superfamily. Monocarboxylate porter (TC 2.A.1.13) family.</text>
</comment>
<feature type="region of interest" description="Disordered" evidence="7">
    <location>
        <begin position="1"/>
        <end position="78"/>
    </location>
</feature>
<dbReference type="SUPFAM" id="SSF103473">
    <property type="entry name" value="MFS general substrate transporter"/>
    <property type="match status" value="1"/>
</dbReference>
<dbReference type="InterPro" id="IPR011701">
    <property type="entry name" value="MFS"/>
</dbReference>
<feature type="transmembrane region" description="Helical" evidence="8">
    <location>
        <begin position="187"/>
        <end position="209"/>
    </location>
</feature>
<dbReference type="eggNOG" id="KOG2504">
    <property type="taxonomic scope" value="Eukaryota"/>
</dbReference>
<comment type="subcellular location">
    <subcellularLocation>
        <location evidence="1">Membrane</location>
        <topology evidence="1">Multi-pass membrane protein</topology>
    </subcellularLocation>
</comment>
<reference evidence="10" key="3">
    <citation type="submission" date="2010-09" db="EMBL/GenBank/DDBJ databases">
        <title>Annotation of Gaeumannomyces graminis var. tritici R3-111a-1.</title>
        <authorList>
            <consortium name="The Broad Institute Genome Sequencing Platform"/>
            <person name="Ma L.-J."/>
            <person name="Dead R."/>
            <person name="Young S.K."/>
            <person name="Zeng Q."/>
            <person name="Gargeya S."/>
            <person name="Fitzgerald M."/>
            <person name="Haas B."/>
            <person name="Abouelleil A."/>
            <person name="Alvarado L."/>
            <person name="Arachchi H.M."/>
            <person name="Berlin A."/>
            <person name="Brown A."/>
            <person name="Chapman S.B."/>
            <person name="Chen Z."/>
            <person name="Dunbar C."/>
            <person name="Freedman E."/>
            <person name="Gearin G."/>
            <person name="Gellesch M."/>
            <person name="Goldberg J."/>
            <person name="Griggs A."/>
            <person name="Gujja S."/>
            <person name="Heiman D."/>
            <person name="Howarth C."/>
            <person name="Larson L."/>
            <person name="Lui A."/>
            <person name="MacDonald P.J.P."/>
            <person name="Mehta T."/>
            <person name="Montmayeur A."/>
            <person name="Murphy C."/>
            <person name="Neiman D."/>
            <person name="Pearson M."/>
            <person name="Priest M."/>
            <person name="Roberts A."/>
            <person name="Saif S."/>
            <person name="Shea T."/>
            <person name="Shenoy N."/>
            <person name="Sisk P."/>
            <person name="Stolte C."/>
            <person name="Sykes S."/>
            <person name="Yandava C."/>
            <person name="Wortman J."/>
            <person name="Nusbaum C."/>
            <person name="Birren B."/>
        </authorList>
    </citation>
    <scope>NUCLEOTIDE SEQUENCE</scope>
    <source>
        <strain evidence="10">R3-111a-1</strain>
    </source>
</reference>
<dbReference type="Proteomes" id="UP000006039">
    <property type="component" value="Unassembled WGS sequence"/>
</dbReference>
<feature type="transmembrane region" description="Helical" evidence="8">
    <location>
        <begin position="417"/>
        <end position="439"/>
    </location>
</feature>
<dbReference type="Pfam" id="PF07690">
    <property type="entry name" value="MFS_1"/>
    <property type="match status" value="1"/>
</dbReference>
<dbReference type="GO" id="GO:0016020">
    <property type="term" value="C:membrane"/>
    <property type="evidence" value="ECO:0007669"/>
    <property type="project" value="UniProtKB-SubCell"/>
</dbReference>
<keyword evidence="3" id="KW-0813">Transport</keyword>
<feature type="transmembrane region" description="Helical" evidence="8">
    <location>
        <begin position="327"/>
        <end position="346"/>
    </location>
</feature>
<keyword evidence="6 8" id="KW-0472">Membrane</keyword>
<evidence type="ECO:0000259" key="9">
    <source>
        <dbReference type="PROSITE" id="PS50850"/>
    </source>
</evidence>
<gene>
    <name evidence="11" type="primary">20346016</name>
    <name evidence="10" type="ORF">GGTG_05558</name>
</gene>
<keyword evidence="4 8" id="KW-0812">Transmembrane</keyword>
<dbReference type="AlphaFoldDB" id="J3NW93"/>
<keyword evidence="5 8" id="KW-1133">Transmembrane helix</keyword>
<evidence type="ECO:0000256" key="8">
    <source>
        <dbReference type="SAM" id="Phobius"/>
    </source>
</evidence>
<evidence type="ECO:0000256" key="5">
    <source>
        <dbReference type="ARBA" id="ARBA00022989"/>
    </source>
</evidence>
<dbReference type="PANTHER" id="PTHR11360:SF224">
    <property type="entry name" value="MAJOR FACILITATOR SUPERFAMILY (MFS) PROFILE DOMAIN-CONTAINING PROTEIN-RELATED"/>
    <property type="match status" value="1"/>
</dbReference>
<evidence type="ECO:0000256" key="3">
    <source>
        <dbReference type="ARBA" id="ARBA00022448"/>
    </source>
</evidence>
<feature type="domain" description="Major facilitator superfamily (MFS) profile" evidence="9">
    <location>
        <begin position="86"/>
        <end position="468"/>
    </location>
</feature>
<dbReference type="OrthoDB" id="5667at2759"/>
<feature type="transmembrane region" description="Helical" evidence="8">
    <location>
        <begin position="89"/>
        <end position="114"/>
    </location>
</feature>
<feature type="transmembrane region" description="Helical" evidence="8">
    <location>
        <begin position="245"/>
        <end position="265"/>
    </location>
</feature>
<feature type="transmembrane region" description="Helical" evidence="8">
    <location>
        <begin position="126"/>
        <end position="145"/>
    </location>
</feature>
<feature type="transmembrane region" description="Helical" evidence="8">
    <location>
        <begin position="380"/>
        <end position="405"/>
    </location>
</feature>
<feature type="compositionally biased region" description="Low complexity" evidence="7">
    <location>
        <begin position="58"/>
        <end position="73"/>
    </location>
</feature>
<dbReference type="InterPro" id="IPR036259">
    <property type="entry name" value="MFS_trans_sf"/>
</dbReference>
<evidence type="ECO:0000313" key="12">
    <source>
        <dbReference type="Proteomes" id="UP000006039"/>
    </source>
</evidence>
<reference evidence="12" key="1">
    <citation type="submission" date="2010-07" db="EMBL/GenBank/DDBJ databases">
        <title>The genome sequence of Gaeumannomyces graminis var. tritici strain R3-111a-1.</title>
        <authorList>
            <consortium name="The Broad Institute Genome Sequencing Platform"/>
            <person name="Ma L.-J."/>
            <person name="Dead R."/>
            <person name="Young S."/>
            <person name="Zeng Q."/>
            <person name="Koehrsen M."/>
            <person name="Alvarado L."/>
            <person name="Berlin A."/>
            <person name="Chapman S.B."/>
            <person name="Chen Z."/>
            <person name="Freedman E."/>
            <person name="Gellesch M."/>
            <person name="Goldberg J."/>
            <person name="Griggs A."/>
            <person name="Gujja S."/>
            <person name="Heilman E.R."/>
            <person name="Heiman D."/>
            <person name="Hepburn T."/>
            <person name="Howarth C."/>
            <person name="Jen D."/>
            <person name="Larson L."/>
            <person name="Mehta T."/>
            <person name="Neiman D."/>
            <person name="Pearson M."/>
            <person name="Roberts A."/>
            <person name="Saif S."/>
            <person name="Shea T."/>
            <person name="Shenoy N."/>
            <person name="Sisk P."/>
            <person name="Stolte C."/>
            <person name="Sykes S."/>
            <person name="Walk T."/>
            <person name="White J."/>
            <person name="Yandava C."/>
            <person name="Haas B."/>
            <person name="Nusbaum C."/>
            <person name="Birren B."/>
        </authorList>
    </citation>
    <scope>NUCLEOTIDE SEQUENCE [LARGE SCALE GENOMIC DNA]</scope>
    <source>
        <strain evidence="12">R3-111a-1</strain>
    </source>
</reference>
<dbReference type="PANTHER" id="PTHR11360">
    <property type="entry name" value="MONOCARBOXYLATE TRANSPORTER"/>
    <property type="match status" value="1"/>
</dbReference>
<dbReference type="GO" id="GO:0022857">
    <property type="term" value="F:transmembrane transporter activity"/>
    <property type="evidence" value="ECO:0007669"/>
    <property type="project" value="InterPro"/>
</dbReference>
<evidence type="ECO:0000256" key="7">
    <source>
        <dbReference type="SAM" id="MobiDB-lite"/>
    </source>
</evidence>
<protein>
    <submittedName>
        <fullName evidence="10">Riboflavin transporter MCH5</fullName>
    </submittedName>
</protein>
<proteinExistence type="inferred from homology"/>
<dbReference type="GeneID" id="20346016"/>
<evidence type="ECO:0000313" key="11">
    <source>
        <dbReference type="EnsemblFungi" id="EJT75625"/>
    </source>
</evidence>
<dbReference type="EMBL" id="GL385397">
    <property type="protein sequence ID" value="EJT75625.1"/>
    <property type="molecule type" value="Genomic_DNA"/>
</dbReference>
<feature type="compositionally biased region" description="Basic and acidic residues" evidence="7">
    <location>
        <begin position="34"/>
        <end position="44"/>
    </location>
</feature>
<dbReference type="RefSeq" id="XP_009221625.1">
    <property type="nucleotide sequence ID" value="XM_009223361.1"/>
</dbReference>
<feature type="transmembrane region" description="Helical" evidence="8">
    <location>
        <begin position="445"/>
        <end position="469"/>
    </location>
</feature>
<feature type="transmembrane region" description="Helical" evidence="8">
    <location>
        <begin position="292"/>
        <end position="315"/>
    </location>
</feature>
<sequence length="478" mass="50704">MARSHTSASEMDVSTFEGRNTPVPQDPGNVTGSERIEEKKRDIETPPSLSSKEDLSTPAAGAAAPAGPQPGSGFHPSDFPDGGREAWTVVFGGACGLFCTFGVINCVGVFQTYYVDGPLRAHGQSTVAWISSLQVFGMVGGGVVFGRLFDVYGPRPLLIGGTLTYVFGLMMTSLCTEFWQFLLAQGIVSSIGSSAVFNACLPAVTSWFFRRRAAAFGIVAAGSSLAGTVLPIMIFNLIPRIGFPWTMRVLAFIVLALLSVTIATVKSRLPPQPKPLAVSEYLDGFKDPVYRLILVGSFLFFWGMFLPFTFIILQARHAGMDPALTPYLLPIINAVSIFGRILPGLAADRLGRFNVMVVITGLSAVFTLALWIPGATTAGIVAYAVIFGFVSGGFISMSPTLIAQISDIRKIGVRTGLAYGIQSFGALTGPPIAGALVSAMGGSYLGLQLFCGLTMGVGVLFFVAARYAYGGRRLLQKI</sequence>
<keyword evidence="12" id="KW-1185">Reference proteome</keyword>
<evidence type="ECO:0000256" key="2">
    <source>
        <dbReference type="ARBA" id="ARBA00006727"/>
    </source>
</evidence>
<feature type="transmembrane region" description="Helical" evidence="8">
    <location>
        <begin position="353"/>
        <end position="374"/>
    </location>
</feature>
<organism evidence="10">
    <name type="scientific">Gaeumannomyces tritici (strain R3-111a-1)</name>
    <name type="common">Wheat and barley take-all root rot fungus</name>
    <name type="synonym">Gaeumannomyces graminis var. tritici</name>
    <dbReference type="NCBI Taxonomy" id="644352"/>
    <lineage>
        <taxon>Eukaryota</taxon>
        <taxon>Fungi</taxon>
        <taxon>Dikarya</taxon>
        <taxon>Ascomycota</taxon>
        <taxon>Pezizomycotina</taxon>
        <taxon>Sordariomycetes</taxon>
        <taxon>Sordariomycetidae</taxon>
        <taxon>Magnaporthales</taxon>
        <taxon>Magnaporthaceae</taxon>
        <taxon>Gaeumannomyces</taxon>
    </lineage>
</organism>
<dbReference type="PROSITE" id="PS50850">
    <property type="entry name" value="MFS"/>
    <property type="match status" value="1"/>
</dbReference>
<dbReference type="CDD" id="cd17352">
    <property type="entry name" value="MFS_MCT_SLC16"/>
    <property type="match status" value="1"/>
</dbReference>
<feature type="transmembrane region" description="Helical" evidence="8">
    <location>
        <begin position="216"/>
        <end position="239"/>
    </location>
</feature>
<evidence type="ECO:0000313" key="10">
    <source>
        <dbReference type="EMBL" id="EJT75625.1"/>
    </source>
</evidence>
<dbReference type="HOGENOM" id="CLU_001265_1_0_1"/>
<reference evidence="11" key="5">
    <citation type="submission" date="2018-04" db="UniProtKB">
        <authorList>
            <consortium name="EnsemblFungi"/>
        </authorList>
    </citation>
    <scope>IDENTIFICATION</scope>
    <source>
        <strain evidence="11">R3-111a-1</strain>
    </source>
</reference>
<dbReference type="InterPro" id="IPR020846">
    <property type="entry name" value="MFS_dom"/>
</dbReference>
<dbReference type="InterPro" id="IPR050327">
    <property type="entry name" value="Proton-linked_MCT"/>
</dbReference>